<evidence type="ECO:0000256" key="1">
    <source>
        <dbReference type="ARBA" id="ARBA00023015"/>
    </source>
</evidence>
<dbReference type="Proteomes" id="UP001177120">
    <property type="component" value="Unassembled WGS sequence"/>
</dbReference>
<dbReference type="PANTHER" id="PTHR43280:SF28">
    <property type="entry name" value="HTH-TYPE TRANSCRIPTIONAL ACTIVATOR RHAS"/>
    <property type="match status" value="1"/>
</dbReference>
<dbReference type="InterPro" id="IPR018062">
    <property type="entry name" value="HTH_AraC-typ_CS"/>
</dbReference>
<dbReference type="PROSITE" id="PS00041">
    <property type="entry name" value="HTH_ARAC_FAMILY_1"/>
    <property type="match status" value="1"/>
</dbReference>
<accession>A0ABS2WND7</accession>
<evidence type="ECO:0000313" key="7">
    <source>
        <dbReference type="Proteomes" id="UP001177120"/>
    </source>
</evidence>
<dbReference type="SUPFAM" id="SSF51182">
    <property type="entry name" value="RmlC-like cupins"/>
    <property type="match status" value="1"/>
</dbReference>
<dbReference type="InterPro" id="IPR002491">
    <property type="entry name" value="ABC_transptr_periplasmic_BD"/>
</dbReference>
<evidence type="ECO:0000256" key="3">
    <source>
        <dbReference type="ARBA" id="ARBA00023163"/>
    </source>
</evidence>
<reference evidence="6" key="1">
    <citation type="journal article" date="2024" name="Int. J. Syst. Evol. Microbiol.">
        <title>Polycladomyces zharkentensis sp. nov., a novel thermophilic cellulose- and starch-degrading member of the Bacillota from a geothermal aquifer in Kazakhstan.</title>
        <authorList>
            <person name="Mashzhan A."/>
            <person name="Kistaubayeva A."/>
            <person name="Javier-Lopez R."/>
            <person name="Bissenova U."/>
            <person name="Bissenbay A."/>
            <person name="Birkeland N.K."/>
        </authorList>
    </citation>
    <scope>NUCLEOTIDE SEQUENCE</scope>
    <source>
        <strain evidence="6">ZKZ2T</strain>
    </source>
</reference>
<protein>
    <submittedName>
        <fullName evidence="6">ABC transporter substrate-binding protein</fullName>
    </submittedName>
</protein>
<dbReference type="InterPro" id="IPR011051">
    <property type="entry name" value="RmlC_Cupin_sf"/>
</dbReference>
<dbReference type="PANTHER" id="PTHR43280">
    <property type="entry name" value="ARAC-FAMILY TRANSCRIPTIONAL REGULATOR"/>
    <property type="match status" value="1"/>
</dbReference>
<feature type="domain" description="HTH araC/xylS-type" evidence="4">
    <location>
        <begin position="182"/>
        <end position="280"/>
    </location>
</feature>
<dbReference type="InterPro" id="IPR009057">
    <property type="entry name" value="Homeodomain-like_sf"/>
</dbReference>
<sequence length="549" mass="64881">MTHHGPVQRENSEFSLDGLSFRLRDVEMVNGDGHWRGEQQFTVSHVLFVVTSGEGNLILGSNEFRLRQDTAFVCPPGETFRTETEQRDGLKMFLFRFDVFRETERNEEQMQHGSKERLFPLQKEIPVYPAGKLVCLCDTIYHHWHSQDGLERFRGQVAFQELLYYVLNSIRLQPEDSRPALQAAKDYMERHFNENLTIEELARIANISPKYFVDLFKRTYGISAINYLTELRINRAKQLMAQSRAKLRDIAHQVGYNDEFYFSRKFKKVVGVPPKVYMNRRRRKIAAYKRSITGQLMALKIIPYAAPLHPKWTAYYYNKYRTDIPVHLSAYRKNQHWESNVKKLLRERPDVVISTDVLDTEEKEMLEQVSPVFYVPTKEKNWKEQLLLVAEFLGESGEAEHWLKSYDRKTKFARDRLKRSVQDDTFLFVKVSKQNLSVYCNRSMSEVFYDELQLVPACRFDRSVYDQQVSIEQLADFDADRLLLIVRQESETLTYWKALQYSMPWQELKAVRNNRVYLISSDPWFEYSACAHSRVIDEVLNLFCENHPN</sequence>
<dbReference type="Pfam" id="PF01497">
    <property type="entry name" value="Peripla_BP_2"/>
    <property type="match status" value="1"/>
</dbReference>
<feature type="domain" description="Fe/B12 periplasmic-binding" evidence="5">
    <location>
        <begin position="284"/>
        <end position="547"/>
    </location>
</feature>
<dbReference type="Gene3D" id="1.10.10.60">
    <property type="entry name" value="Homeodomain-like"/>
    <property type="match status" value="2"/>
</dbReference>
<dbReference type="PROSITE" id="PS50983">
    <property type="entry name" value="FE_B12_PBP"/>
    <property type="match status" value="1"/>
</dbReference>
<evidence type="ECO:0000259" key="5">
    <source>
        <dbReference type="PROSITE" id="PS50983"/>
    </source>
</evidence>
<dbReference type="SUPFAM" id="SSF53807">
    <property type="entry name" value="Helical backbone' metal receptor"/>
    <property type="match status" value="1"/>
</dbReference>
<name>A0ABS2WND7_9BACL</name>
<organism evidence="6 7">
    <name type="scientific">Polycladomyces zharkentensis</name>
    <dbReference type="NCBI Taxonomy" id="2807616"/>
    <lineage>
        <taxon>Bacteria</taxon>
        <taxon>Bacillati</taxon>
        <taxon>Bacillota</taxon>
        <taxon>Bacilli</taxon>
        <taxon>Bacillales</taxon>
        <taxon>Thermoactinomycetaceae</taxon>
        <taxon>Polycladomyces</taxon>
    </lineage>
</organism>
<dbReference type="RefSeq" id="WP_205497483.1">
    <property type="nucleotide sequence ID" value="NZ_JAFHAP010000021.1"/>
</dbReference>
<keyword evidence="7" id="KW-1185">Reference proteome</keyword>
<evidence type="ECO:0000259" key="4">
    <source>
        <dbReference type="PROSITE" id="PS01124"/>
    </source>
</evidence>
<keyword evidence="1" id="KW-0805">Transcription regulation</keyword>
<dbReference type="Pfam" id="PF12833">
    <property type="entry name" value="HTH_18"/>
    <property type="match status" value="1"/>
</dbReference>
<dbReference type="InterPro" id="IPR018060">
    <property type="entry name" value="HTH_AraC"/>
</dbReference>
<dbReference type="SMART" id="SM00342">
    <property type="entry name" value="HTH_ARAC"/>
    <property type="match status" value="1"/>
</dbReference>
<keyword evidence="3" id="KW-0804">Transcription</keyword>
<dbReference type="PROSITE" id="PS01124">
    <property type="entry name" value="HTH_ARAC_FAMILY_2"/>
    <property type="match status" value="1"/>
</dbReference>
<dbReference type="SUPFAM" id="SSF46689">
    <property type="entry name" value="Homeodomain-like"/>
    <property type="match status" value="2"/>
</dbReference>
<keyword evidence="2" id="KW-0238">DNA-binding</keyword>
<dbReference type="Gene3D" id="3.40.50.1980">
    <property type="entry name" value="Nitrogenase molybdenum iron protein domain"/>
    <property type="match status" value="2"/>
</dbReference>
<evidence type="ECO:0000256" key="2">
    <source>
        <dbReference type="ARBA" id="ARBA00023125"/>
    </source>
</evidence>
<gene>
    <name evidence="6" type="ORF">JQC72_16135</name>
</gene>
<comment type="caution">
    <text evidence="6">The sequence shown here is derived from an EMBL/GenBank/DDBJ whole genome shotgun (WGS) entry which is preliminary data.</text>
</comment>
<proteinExistence type="predicted"/>
<dbReference type="EMBL" id="JAFHAP010000021">
    <property type="protein sequence ID" value="MBN2911022.1"/>
    <property type="molecule type" value="Genomic_DNA"/>
</dbReference>
<evidence type="ECO:0000313" key="6">
    <source>
        <dbReference type="EMBL" id="MBN2911022.1"/>
    </source>
</evidence>